<dbReference type="RefSeq" id="WP_007259105.1">
    <property type="nucleotide sequence ID" value="NZ_AOHZ01000041.1"/>
</dbReference>
<dbReference type="EMBL" id="AOHZ01000041">
    <property type="protein sequence ID" value="ELY57618.1"/>
    <property type="molecule type" value="Genomic_DNA"/>
</dbReference>
<dbReference type="OrthoDB" id="170902at2157"/>
<feature type="compositionally biased region" description="Polar residues" evidence="1">
    <location>
        <begin position="75"/>
        <end position="87"/>
    </location>
</feature>
<dbReference type="Proteomes" id="UP000011602">
    <property type="component" value="Unassembled WGS sequence"/>
</dbReference>
<reference evidence="2 3" key="1">
    <citation type="journal article" date="2014" name="PLoS Genet.">
        <title>Phylogenetically driven sequencing of extremely halophilic archaea reveals strategies for static and dynamic osmo-response.</title>
        <authorList>
            <person name="Becker E.A."/>
            <person name="Seitzer P.M."/>
            <person name="Tritt A."/>
            <person name="Larsen D."/>
            <person name="Krusor M."/>
            <person name="Yao A.I."/>
            <person name="Wu D."/>
            <person name="Madern D."/>
            <person name="Eisen J.A."/>
            <person name="Darling A.E."/>
            <person name="Facciotti M.T."/>
        </authorList>
    </citation>
    <scope>NUCLEOTIDE SEQUENCE [LARGE SCALE GENOMIC DNA]</scope>
    <source>
        <strain evidence="2 3">JCM 12255</strain>
    </source>
</reference>
<gene>
    <name evidence="2" type="ORF">C493_09051</name>
</gene>
<proteinExistence type="predicted"/>
<dbReference type="PATRIC" id="fig|1227499.3.peg.1831"/>
<feature type="compositionally biased region" description="Acidic residues" evidence="1">
    <location>
        <begin position="118"/>
        <end position="132"/>
    </location>
</feature>
<sequence>MSDESSNQTAPGAGESTDATDADADTGDSSGPSEPGGGPRRVVSEQSVDDILDSLGETKAAAEANADSGADDSQPRAQTRSRSNSETGADAESGAEPSADTDGVTTEFDERDVPSSDGLDDAETNADSDDGSDGVGVGGSDGDGGENSEGIRDGDTTPTIDDAASSLPDVDDDASLEDLAARVEDGAVTGADVRAAEAGTGRESTPEVDEIELSMDDLEATQSSSGPDGSTGVGDDAGPLAGSIGADADAGAGDDSDEDETDADSPGLLGRIKRFFGG</sequence>
<feature type="compositionally biased region" description="Low complexity" evidence="1">
    <location>
        <begin position="241"/>
        <end position="251"/>
    </location>
</feature>
<feature type="region of interest" description="Disordered" evidence="1">
    <location>
        <begin position="1"/>
        <end position="278"/>
    </location>
</feature>
<evidence type="ECO:0000256" key="1">
    <source>
        <dbReference type="SAM" id="MobiDB-lite"/>
    </source>
</evidence>
<feature type="compositionally biased region" description="Polar residues" evidence="1">
    <location>
        <begin position="1"/>
        <end position="10"/>
    </location>
</feature>
<dbReference type="AlphaFoldDB" id="L9XAI7"/>
<evidence type="ECO:0000313" key="3">
    <source>
        <dbReference type="Proteomes" id="UP000011602"/>
    </source>
</evidence>
<keyword evidence="3" id="KW-1185">Reference proteome</keyword>
<feature type="compositionally biased region" description="Low complexity" evidence="1">
    <location>
        <begin position="61"/>
        <end position="72"/>
    </location>
</feature>
<comment type="caution">
    <text evidence="2">The sequence shown here is derived from an EMBL/GenBank/DDBJ whole genome shotgun (WGS) entry which is preliminary data.</text>
</comment>
<feature type="compositionally biased region" description="Acidic residues" evidence="1">
    <location>
        <begin position="206"/>
        <end position="219"/>
    </location>
</feature>
<feature type="compositionally biased region" description="Gly residues" evidence="1">
    <location>
        <begin position="133"/>
        <end position="147"/>
    </location>
</feature>
<accession>L9XAI7</accession>
<organism evidence="2 3">
    <name type="scientific">Natronolimnohabitans innermongolicus JCM 12255</name>
    <dbReference type="NCBI Taxonomy" id="1227499"/>
    <lineage>
        <taxon>Archaea</taxon>
        <taxon>Methanobacteriati</taxon>
        <taxon>Methanobacteriota</taxon>
        <taxon>Stenosarchaea group</taxon>
        <taxon>Halobacteria</taxon>
        <taxon>Halobacteriales</taxon>
        <taxon>Natrialbaceae</taxon>
        <taxon>Natronolimnohabitans</taxon>
    </lineage>
</organism>
<dbReference type="eggNOG" id="arCOG10750">
    <property type="taxonomic scope" value="Archaea"/>
</dbReference>
<feature type="compositionally biased region" description="Acidic residues" evidence="1">
    <location>
        <begin position="252"/>
        <end position="263"/>
    </location>
</feature>
<name>L9XAI7_9EURY</name>
<evidence type="ECO:0000313" key="2">
    <source>
        <dbReference type="EMBL" id="ELY57618.1"/>
    </source>
</evidence>
<protein>
    <submittedName>
        <fullName evidence="2">Uncharacterized protein</fullName>
    </submittedName>
</protein>